<dbReference type="AlphaFoldDB" id="A0A9N7NMZ8"/>
<evidence type="ECO:0000313" key="8">
    <source>
        <dbReference type="EMBL" id="CAA0832095.1"/>
    </source>
</evidence>
<dbReference type="Pfam" id="PF00010">
    <property type="entry name" value="HLH"/>
    <property type="match status" value="1"/>
</dbReference>
<evidence type="ECO:0000259" key="7">
    <source>
        <dbReference type="PROSITE" id="PS50888"/>
    </source>
</evidence>
<dbReference type="InterPro" id="IPR036638">
    <property type="entry name" value="HLH_DNA-bd_sf"/>
</dbReference>
<dbReference type="GO" id="GO:0003824">
    <property type="term" value="F:catalytic activity"/>
    <property type="evidence" value="ECO:0007669"/>
    <property type="project" value="InterPro"/>
</dbReference>
<dbReference type="Gene3D" id="3.10.310.10">
    <property type="entry name" value="Diaminopimelate Epimerase, Chain A, domain 1"/>
    <property type="match status" value="2"/>
</dbReference>
<feature type="non-terminal residue" evidence="8">
    <location>
        <position position="1"/>
    </location>
</feature>
<dbReference type="Pfam" id="PF02567">
    <property type="entry name" value="PhzC-PhzF"/>
    <property type="match status" value="1"/>
</dbReference>
<dbReference type="Gene3D" id="4.10.280.10">
    <property type="entry name" value="Helix-loop-helix DNA-binding domain"/>
    <property type="match status" value="1"/>
</dbReference>
<gene>
    <name evidence="8" type="ORF">SHERM_27399</name>
</gene>
<protein>
    <submittedName>
        <fullName evidence="8">Transcription factor EGL1</fullName>
    </submittedName>
</protein>
<evidence type="ECO:0000256" key="1">
    <source>
        <dbReference type="ARBA" id="ARBA00004123"/>
    </source>
</evidence>
<organism evidence="8 9">
    <name type="scientific">Striga hermonthica</name>
    <name type="common">Purple witchweed</name>
    <name type="synonym">Buchnera hermonthica</name>
    <dbReference type="NCBI Taxonomy" id="68872"/>
    <lineage>
        <taxon>Eukaryota</taxon>
        <taxon>Viridiplantae</taxon>
        <taxon>Streptophyta</taxon>
        <taxon>Embryophyta</taxon>
        <taxon>Tracheophyta</taxon>
        <taxon>Spermatophyta</taxon>
        <taxon>Magnoliopsida</taxon>
        <taxon>eudicotyledons</taxon>
        <taxon>Gunneridae</taxon>
        <taxon>Pentapetalae</taxon>
        <taxon>asterids</taxon>
        <taxon>lamiids</taxon>
        <taxon>Lamiales</taxon>
        <taxon>Orobanchaceae</taxon>
        <taxon>Buchnereae</taxon>
        <taxon>Striga</taxon>
    </lineage>
</organism>
<dbReference type="InterPro" id="IPR025610">
    <property type="entry name" value="MYC/MYB_N"/>
</dbReference>
<feature type="region of interest" description="Disordered" evidence="6">
    <location>
        <begin position="483"/>
        <end position="506"/>
    </location>
</feature>
<keyword evidence="5" id="KW-0539">Nucleus</keyword>
<accession>A0A9N7NMZ8</accession>
<dbReference type="InterPro" id="IPR054502">
    <property type="entry name" value="bHLH-TF_ACT-like_plant"/>
</dbReference>
<comment type="subcellular location">
    <subcellularLocation>
        <location evidence="1">Nucleus</location>
    </subcellularLocation>
</comment>
<proteinExistence type="predicted"/>
<dbReference type="GO" id="GO:0080090">
    <property type="term" value="P:regulation of primary metabolic process"/>
    <property type="evidence" value="ECO:0007669"/>
    <property type="project" value="UniProtKB-ARBA"/>
</dbReference>
<reference evidence="8" key="1">
    <citation type="submission" date="2019-12" db="EMBL/GenBank/DDBJ databases">
        <authorList>
            <person name="Scholes J."/>
        </authorList>
    </citation>
    <scope>NUCLEOTIDE SEQUENCE</scope>
</reference>
<keyword evidence="9" id="KW-1185">Reference proteome</keyword>
<dbReference type="EMBL" id="CACSLK010027833">
    <property type="protein sequence ID" value="CAA0832095.1"/>
    <property type="molecule type" value="Genomic_DNA"/>
</dbReference>
<dbReference type="PANTHER" id="PTHR46266">
    <property type="entry name" value="TRANSCRIPTION FACTOR TT8"/>
    <property type="match status" value="1"/>
</dbReference>
<dbReference type="GO" id="GO:0005634">
    <property type="term" value="C:nucleus"/>
    <property type="evidence" value="ECO:0007669"/>
    <property type="project" value="UniProtKB-SubCell"/>
</dbReference>
<dbReference type="SUPFAM" id="SSF47459">
    <property type="entry name" value="HLH, helix-loop-helix DNA-binding domain"/>
    <property type="match status" value="1"/>
</dbReference>
<dbReference type="GO" id="GO:0046983">
    <property type="term" value="F:protein dimerization activity"/>
    <property type="evidence" value="ECO:0007669"/>
    <property type="project" value="InterPro"/>
</dbReference>
<dbReference type="Pfam" id="PF22754">
    <property type="entry name" value="bHLH-TF_ACT-like_plant"/>
    <property type="match status" value="1"/>
</dbReference>
<keyword evidence="3" id="KW-0010">Activator</keyword>
<dbReference type="InterPro" id="IPR011598">
    <property type="entry name" value="bHLH_dom"/>
</dbReference>
<feature type="region of interest" description="Disordered" evidence="6">
    <location>
        <begin position="433"/>
        <end position="463"/>
    </location>
</feature>
<keyword evidence="4" id="KW-0804">Transcription</keyword>
<feature type="domain" description="BHLH" evidence="7">
    <location>
        <begin position="665"/>
        <end position="714"/>
    </location>
</feature>
<comment type="caution">
    <text evidence="8">The sequence shown here is derived from an EMBL/GenBank/DDBJ whole genome shotgun (WGS) entry which is preliminary data.</text>
</comment>
<dbReference type="OrthoDB" id="690068at2759"/>
<evidence type="ECO:0000256" key="3">
    <source>
        <dbReference type="ARBA" id="ARBA00023159"/>
    </source>
</evidence>
<evidence type="ECO:0000256" key="4">
    <source>
        <dbReference type="ARBA" id="ARBA00023163"/>
    </source>
</evidence>
<dbReference type="SUPFAM" id="SSF54506">
    <property type="entry name" value="Diaminopimelate epimerase-like"/>
    <property type="match status" value="1"/>
</dbReference>
<feature type="compositionally biased region" description="Polar residues" evidence="6">
    <location>
        <begin position="496"/>
        <end position="506"/>
    </location>
</feature>
<evidence type="ECO:0000256" key="2">
    <source>
        <dbReference type="ARBA" id="ARBA00023015"/>
    </source>
</evidence>
<dbReference type="PROSITE" id="PS50888">
    <property type="entry name" value="BHLH"/>
    <property type="match status" value="1"/>
</dbReference>
<dbReference type="SMART" id="SM00353">
    <property type="entry name" value="HLH"/>
    <property type="match status" value="1"/>
</dbReference>
<dbReference type="PANTHER" id="PTHR46266:SF4">
    <property type="entry name" value="TRANSCRIPTION FACTOR TT8"/>
    <property type="match status" value="1"/>
</dbReference>
<dbReference type="Pfam" id="PF14215">
    <property type="entry name" value="bHLH-MYC_N"/>
    <property type="match status" value="1"/>
</dbReference>
<dbReference type="Proteomes" id="UP001153555">
    <property type="component" value="Unassembled WGS sequence"/>
</dbReference>
<evidence type="ECO:0000256" key="5">
    <source>
        <dbReference type="ARBA" id="ARBA00023242"/>
    </source>
</evidence>
<evidence type="ECO:0000256" key="6">
    <source>
        <dbReference type="SAM" id="MobiDB-lite"/>
    </source>
</evidence>
<dbReference type="InterPro" id="IPR003719">
    <property type="entry name" value="Phenazine_PhzF-like"/>
</dbReference>
<sequence length="823" mass="90825">VELCGHATLAASHFLFTYGFVKSNAIEFSTLSGILTAKRVPDTRKESDSLNGNSPDHSFLIELDFPALSITEYTGSVDVLSISKSLSGAPVKEIKNTTGDDLLVVLASGEAVVEAQPILDEIQKYPGRGMIITGLAPTGSGFDFFSRFFCPNFGINEDPVCGSAHCALAAYWSNRLGKCDLIAYQASPRSGVLNIHFDEKKQRVLLRGKAVAVMEGVDISMNTHLKTVKLTLKGKNPVNMDHLSMAEPARNRLQSTLQAVVQSIRWTYSLFWKICPQQGILVWDEGYYNGAIKTRKTVQPIEVSTEEATLHRSQQLRELYESLSSGESNHHTRRPSAALSPEDLTESEWFYLMCVSFSFALGVGLPGKAYVKRQYMWLTRANEVDSKIFSRAILAKTVVCIPLLDGVLELGTTEKVQENISLIRRVKSFFSHEGPNPNNYQPRPVPSEHSTSGPPVHSEAHFNSPVLPQEPLLLPLADSHVANGLDGEEEGVGSVSDPNHPNSTAQPMQLHACADIIQFIRSTDNGPDPLGPNFNLLAMGRGGSSPENHDLEGFAEAGYPMNSSDLQPPHYSGFVTCDETEAEDNHYSQTVTSILETHSTHHPSSHSTPFPTTAATTAFLRWLPPAVAVATLCRHNHHGSSSQRTLKYILLTVPLLHNPPTLNDEPKGDHVHAERRRREKLNEQFVVLRSLLPFTTKTDKATVLANAIDYLKQLKKRVHELESERTSRVFGGGQQRMATKSRVEVSIIERDALVEIECREREGLLVELMQSLDGVGVTVTAVQSSTRDGFFATELRAKVKENMNGKRASIIEVKRLINRIIAK</sequence>
<name>A0A9N7NMZ8_STRHE</name>
<evidence type="ECO:0000313" key="9">
    <source>
        <dbReference type="Proteomes" id="UP001153555"/>
    </source>
</evidence>
<keyword evidence="2" id="KW-0805">Transcription regulation</keyword>